<evidence type="ECO:0000259" key="1">
    <source>
        <dbReference type="PROSITE" id="PS51462"/>
    </source>
</evidence>
<dbReference type="PANTHER" id="PTHR10885:SF0">
    <property type="entry name" value="ISOPENTENYL-DIPHOSPHATE DELTA-ISOMERASE"/>
    <property type="match status" value="1"/>
</dbReference>
<keyword evidence="3" id="KW-1185">Reference proteome</keyword>
<proteinExistence type="predicted"/>
<organism evidence="2 3">
    <name type="scientific">Thalassobacillus cyri</name>
    <dbReference type="NCBI Taxonomy" id="571932"/>
    <lineage>
        <taxon>Bacteria</taxon>
        <taxon>Bacillati</taxon>
        <taxon>Bacillota</taxon>
        <taxon>Bacilli</taxon>
        <taxon>Bacillales</taxon>
        <taxon>Bacillaceae</taxon>
        <taxon>Thalassobacillus</taxon>
    </lineage>
</organism>
<dbReference type="GO" id="GO:0016853">
    <property type="term" value="F:isomerase activity"/>
    <property type="evidence" value="ECO:0007669"/>
    <property type="project" value="UniProtKB-KW"/>
</dbReference>
<sequence>MVELLTVLDDKGNEIGVEDREEVHKRGLWHQTFQCWFVELDTEDPYMYFQHRAASKRDFPGTLDITAAGHVVADEAVVAAGMREIEEELGIKLAENDLIYQGCYQEELITEHMIDREFCHVYFHHVKKRPDFRITDEVEDVLRLRFHDFEEILQGGKREGDYLLSGVQKPISLDHLCPHTSGYFSFVAEAVKKLTSF</sequence>
<dbReference type="Gene3D" id="3.90.79.10">
    <property type="entry name" value="Nucleoside Triphosphate Pyrophosphohydrolase"/>
    <property type="match status" value="1"/>
</dbReference>
<dbReference type="SUPFAM" id="SSF55811">
    <property type="entry name" value="Nudix"/>
    <property type="match status" value="1"/>
</dbReference>
<dbReference type="OrthoDB" id="9780586at2"/>
<accession>A0A1H4EKX0</accession>
<reference evidence="3" key="1">
    <citation type="submission" date="2016-10" db="EMBL/GenBank/DDBJ databases">
        <authorList>
            <person name="Varghese N."/>
            <person name="Submissions S."/>
        </authorList>
    </citation>
    <scope>NUCLEOTIDE SEQUENCE [LARGE SCALE GENOMIC DNA]</scope>
    <source>
        <strain evidence="3">CCM7597</strain>
    </source>
</reference>
<dbReference type="PANTHER" id="PTHR10885">
    <property type="entry name" value="ISOPENTENYL-DIPHOSPHATE DELTA-ISOMERASE"/>
    <property type="match status" value="1"/>
</dbReference>
<dbReference type="InterPro" id="IPR015797">
    <property type="entry name" value="NUDIX_hydrolase-like_dom_sf"/>
</dbReference>
<name>A0A1H4EKX0_9BACI</name>
<dbReference type="STRING" id="571932.SAMN05421743_109121"/>
<dbReference type="Pfam" id="PF00293">
    <property type="entry name" value="NUDIX"/>
    <property type="match status" value="1"/>
</dbReference>
<keyword evidence="2" id="KW-0413">Isomerase</keyword>
<dbReference type="RefSeq" id="WP_093045248.1">
    <property type="nucleotide sequence ID" value="NZ_FNQR01000009.1"/>
</dbReference>
<dbReference type="AlphaFoldDB" id="A0A1H4EKX0"/>
<evidence type="ECO:0000313" key="3">
    <source>
        <dbReference type="Proteomes" id="UP000198584"/>
    </source>
</evidence>
<evidence type="ECO:0000313" key="2">
    <source>
        <dbReference type="EMBL" id="SEA85517.1"/>
    </source>
</evidence>
<dbReference type="PROSITE" id="PS51462">
    <property type="entry name" value="NUDIX"/>
    <property type="match status" value="1"/>
</dbReference>
<feature type="domain" description="Nudix hydrolase" evidence="1">
    <location>
        <begin position="28"/>
        <end position="170"/>
    </location>
</feature>
<protein>
    <submittedName>
        <fullName evidence="2">Isopentenyldiphosphate isomerase</fullName>
    </submittedName>
</protein>
<dbReference type="CDD" id="cd04692">
    <property type="entry name" value="NUDIX_Hydrolase"/>
    <property type="match status" value="1"/>
</dbReference>
<dbReference type="EMBL" id="FNQR01000009">
    <property type="protein sequence ID" value="SEA85517.1"/>
    <property type="molecule type" value="Genomic_DNA"/>
</dbReference>
<dbReference type="Proteomes" id="UP000198584">
    <property type="component" value="Unassembled WGS sequence"/>
</dbReference>
<dbReference type="InterPro" id="IPR000086">
    <property type="entry name" value="NUDIX_hydrolase_dom"/>
</dbReference>
<gene>
    <name evidence="2" type="ORF">SAMN05421743_109121</name>
</gene>